<evidence type="ECO:0000256" key="1">
    <source>
        <dbReference type="SAM" id="Phobius"/>
    </source>
</evidence>
<feature type="transmembrane region" description="Helical" evidence="1">
    <location>
        <begin position="35"/>
        <end position="57"/>
    </location>
</feature>
<sequence length="67" mass="7181">MKYVFYAIMILGIASIAFNVFKIDFSNPLVGESQIAVISIVAALCVVILMGIMLISYKIKAKAPGGN</sequence>
<proteinExistence type="predicted"/>
<dbReference type="AlphaFoldDB" id="A0A2S9WXE8"/>
<dbReference type="Proteomes" id="UP000239532">
    <property type="component" value="Unassembled WGS sequence"/>
</dbReference>
<comment type="caution">
    <text evidence="2">The sequence shown here is derived from an EMBL/GenBank/DDBJ whole genome shotgun (WGS) entry which is preliminary data.</text>
</comment>
<dbReference type="OrthoDB" id="1453319at2"/>
<keyword evidence="1" id="KW-0472">Membrane</keyword>
<keyword evidence="3" id="KW-1185">Reference proteome</keyword>
<accession>A0A2S9WXE8</accession>
<evidence type="ECO:0000313" key="3">
    <source>
        <dbReference type="Proteomes" id="UP000239532"/>
    </source>
</evidence>
<dbReference type="EMBL" id="MQUC01000003">
    <property type="protein sequence ID" value="PRP68147.1"/>
    <property type="molecule type" value="Genomic_DNA"/>
</dbReference>
<keyword evidence="1" id="KW-1133">Transmembrane helix</keyword>
<name>A0A2S9WXE8_9FLAO</name>
<organism evidence="2 3">
    <name type="scientific">Nonlabens agnitus</name>
    <dbReference type="NCBI Taxonomy" id="870484"/>
    <lineage>
        <taxon>Bacteria</taxon>
        <taxon>Pseudomonadati</taxon>
        <taxon>Bacteroidota</taxon>
        <taxon>Flavobacteriia</taxon>
        <taxon>Flavobacteriales</taxon>
        <taxon>Flavobacteriaceae</taxon>
        <taxon>Nonlabens</taxon>
    </lineage>
</organism>
<keyword evidence="1" id="KW-0812">Transmembrane</keyword>
<protein>
    <submittedName>
        <fullName evidence="2">Uncharacterized protein</fullName>
    </submittedName>
</protein>
<gene>
    <name evidence="2" type="ORF">BST86_14130</name>
</gene>
<feature type="transmembrane region" description="Helical" evidence="1">
    <location>
        <begin position="5"/>
        <end position="23"/>
    </location>
</feature>
<evidence type="ECO:0000313" key="2">
    <source>
        <dbReference type="EMBL" id="PRP68147.1"/>
    </source>
</evidence>
<dbReference type="RefSeq" id="WP_055411860.1">
    <property type="nucleotide sequence ID" value="NZ_MQUC01000003.1"/>
</dbReference>
<reference evidence="2 3" key="1">
    <citation type="submission" date="2016-11" db="EMBL/GenBank/DDBJ databases">
        <title>Trade-off between light-utilization and light-protection in marine flavobacteria.</title>
        <authorList>
            <person name="Kumagai Y."/>
        </authorList>
    </citation>
    <scope>NUCLEOTIDE SEQUENCE [LARGE SCALE GENOMIC DNA]</scope>
    <source>
        <strain evidence="2 3">JCM 17109</strain>
    </source>
</reference>